<evidence type="ECO:0000313" key="4">
    <source>
        <dbReference type="Proteomes" id="UP000695000"/>
    </source>
</evidence>
<keyword evidence="3" id="KW-0732">Signal</keyword>
<dbReference type="InterPro" id="IPR050468">
    <property type="entry name" value="Cuticle_Struct_Prot"/>
</dbReference>
<dbReference type="PRINTS" id="PR00947">
    <property type="entry name" value="CUTICLE"/>
</dbReference>
<evidence type="ECO:0000313" key="5">
    <source>
        <dbReference type="RefSeq" id="XP_017785782.1"/>
    </source>
</evidence>
<organism evidence="4 5">
    <name type="scientific">Nicrophorus vespilloides</name>
    <name type="common">Boreal carrion beetle</name>
    <dbReference type="NCBI Taxonomy" id="110193"/>
    <lineage>
        <taxon>Eukaryota</taxon>
        <taxon>Metazoa</taxon>
        <taxon>Ecdysozoa</taxon>
        <taxon>Arthropoda</taxon>
        <taxon>Hexapoda</taxon>
        <taxon>Insecta</taxon>
        <taxon>Pterygota</taxon>
        <taxon>Neoptera</taxon>
        <taxon>Endopterygota</taxon>
        <taxon>Coleoptera</taxon>
        <taxon>Polyphaga</taxon>
        <taxon>Staphyliniformia</taxon>
        <taxon>Silphidae</taxon>
        <taxon>Nicrophorinae</taxon>
        <taxon>Nicrophorus</taxon>
    </lineage>
</organism>
<reference evidence="5" key="1">
    <citation type="submission" date="2025-08" db="UniProtKB">
        <authorList>
            <consortium name="RefSeq"/>
        </authorList>
    </citation>
    <scope>IDENTIFICATION</scope>
    <source>
        <tissue evidence="5">Whole Larva</tissue>
    </source>
</reference>
<dbReference type="Proteomes" id="UP000695000">
    <property type="component" value="Unplaced"/>
</dbReference>
<dbReference type="Pfam" id="PF00379">
    <property type="entry name" value="Chitin_bind_4"/>
    <property type="match status" value="1"/>
</dbReference>
<dbReference type="InterPro" id="IPR031311">
    <property type="entry name" value="CHIT_BIND_RR_consensus"/>
</dbReference>
<dbReference type="PROSITE" id="PS00233">
    <property type="entry name" value="CHIT_BIND_RR_1"/>
    <property type="match status" value="1"/>
</dbReference>
<evidence type="ECO:0000256" key="1">
    <source>
        <dbReference type="ARBA" id="ARBA00022460"/>
    </source>
</evidence>
<keyword evidence="4" id="KW-1185">Reference proteome</keyword>
<proteinExistence type="predicted"/>
<feature type="chain" id="PRO_5046490421" evidence="3">
    <location>
        <begin position="16"/>
        <end position="131"/>
    </location>
</feature>
<dbReference type="GeneID" id="108568942"/>
<protein>
    <submittedName>
        <fullName evidence="5">Flexible cuticle protein 12-like</fullName>
    </submittedName>
</protein>
<dbReference type="PANTHER" id="PTHR10380">
    <property type="entry name" value="CUTICLE PROTEIN"/>
    <property type="match status" value="1"/>
</dbReference>
<dbReference type="PANTHER" id="PTHR10380:SF173">
    <property type="entry name" value="CUTICULAR PROTEIN 47EF, ISOFORM C-RELATED"/>
    <property type="match status" value="1"/>
</dbReference>
<evidence type="ECO:0000256" key="3">
    <source>
        <dbReference type="SAM" id="SignalP"/>
    </source>
</evidence>
<name>A0ABM1NG32_NICVS</name>
<evidence type="ECO:0000256" key="2">
    <source>
        <dbReference type="PROSITE-ProRule" id="PRU00497"/>
    </source>
</evidence>
<accession>A0ABM1NG32</accession>
<gene>
    <name evidence="5" type="primary">LOC108568942</name>
</gene>
<dbReference type="RefSeq" id="XP_017785782.1">
    <property type="nucleotide sequence ID" value="XM_017930293.1"/>
</dbReference>
<dbReference type="InterPro" id="IPR000618">
    <property type="entry name" value="Insect_cuticle"/>
</dbReference>
<feature type="signal peptide" evidence="3">
    <location>
        <begin position="1"/>
        <end position="15"/>
    </location>
</feature>
<dbReference type="PROSITE" id="PS51155">
    <property type="entry name" value="CHIT_BIND_RR_2"/>
    <property type="match status" value="1"/>
</dbReference>
<sequence>MKVNILLLILAIAEGIPNPQVTSKIIKYEYNTMYLGAGYKYAFESDDGIKKEETGEIVNEGRDDEFIKVMGSYSYIKDDGKTYIVVYTADENGFHPSFPKSSITIGHKTPTGPPFAAPPNLLISLIGNGIR</sequence>
<keyword evidence="1 2" id="KW-0193">Cuticle</keyword>